<dbReference type="AlphaFoldDB" id="A0A8T2NG49"/>
<reference evidence="2" key="1">
    <citation type="thesis" date="2021" institute="BYU ScholarsArchive" country="Provo, UT, USA">
        <title>Applications of and Algorithms for Genome Assembly and Genomic Analyses with an Emphasis on Marine Teleosts.</title>
        <authorList>
            <person name="Pickett B.D."/>
        </authorList>
    </citation>
    <scope>NUCLEOTIDE SEQUENCE</scope>
    <source>
        <strain evidence="2">HI-2016</strain>
    </source>
</reference>
<evidence type="ECO:0000313" key="2">
    <source>
        <dbReference type="EMBL" id="KAG9337911.1"/>
    </source>
</evidence>
<keyword evidence="3" id="KW-1185">Reference proteome</keyword>
<sequence>MEPRSGAKVPESECRVVTSLRLTWKPSNLASGHGDGCGELIDPLQVGNAGGQQQQESGGHLQAIGQPGQAQRPAKGHLHVGQLLRPQLPLQLLQGLLGVADVDAHPRQGEETWGNKPQQTETNTEFSKC</sequence>
<protein>
    <submittedName>
        <fullName evidence="2">Uncharacterized protein</fullName>
    </submittedName>
</protein>
<evidence type="ECO:0000313" key="3">
    <source>
        <dbReference type="Proteomes" id="UP000824540"/>
    </source>
</evidence>
<organism evidence="2 3">
    <name type="scientific">Albula glossodonta</name>
    <name type="common">roundjaw bonefish</name>
    <dbReference type="NCBI Taxonomy" id="121402"/>
    <lineage>
        <taxon>Eukaryota</taxon>
        <taxon>Metazoa</taxon>
        <taxon>Chordata</taxon>
        <taxon>Craniata</taxon>
        <taxon>Vertebrata</taxon>
        <taxon>Euteleostomi</taxon>
        <taxon>Actinopterygii</taxon>
        <taxon>Neopterygii</taxon>
        <taxon>Teleostei</taxon>
        <taxon>Albuliformes</taxon>
        <taxon>Albulidae</taxon>
        <taxon>Albula</taxon>
    </lineage>
</organism>
<dbReference type="EMBL" id="JAFBMS010000079">
    <property type="protein sequence ID" value="KAG9337911.1"/>
    <property type="molecule type" value="Genomic_DNA"/>
</dbReference>
<evidence type="ECO:0000256" key="1">
    <source>
        <dbReference type="SAM" id="MobiDB-lite"/>
    </source>
</evidence>
<proteinExistence type="predicted"/>
<accession>A0A8T2NG49</accession>
<name>A0A8T2NG49_9TELE</name>
<comment type="caution">
    <text evidence="2">The sequence shown here is derived from an EMBL/GenBank/DDBJ whole genome shotgun (WGS) entry which is preliminary data.</text>
</comment>
<dbReference type="Proteomes" id="UP000824540">
    <property type="component" value="Unassembled WGS sequence"/>
</dbReference>
<feature type="compositionally biased region" description="Polar residues" evidence="1">
    <location>
        <begin position="115"/>
        <end position="129"/>
    </location>
</feature>
<feature type="region of interest" description="Disordered" evidence="1">
    <location>
        <begin position="107"/>
        <end position="129"/>
    </location>
</feature>
<gene>
    <name evidence="2" type="ORF">JZ751_027564</name>
</gene>
<feature type="region of interest" description="Disordered" evidence="1">
    <location>
        <begin position="27"/>
        <end position="77"/>
    </location>
</feature>